<feature type="active site" description="Proton donor" evidence="13">
    <location>
        <position position="546"/>
    </location>
</feature>
<dbReference type="GO" id="GO:0030154">
    <property type="term" value="P:cell differentiation"/>
    <property type="evidence" value="ECO:0007669"/>
    <property type="project" value="TreeGrafter"/>
</dbReference>
<evidence type="ECO:0000256" key="4">
    <source>
        <dbReference type="ARBA" id="ARBA00022723"/>
    </source>
</evidence>
<dbReference type="EC" id="3.1.3.48" evidence="15"/>
<accession>A0AAG5DF72</accession>
<evidence type="ECO:0000256" key="5">
    <source>
        <dbReference type="ARBA" id="ARBA00022801"/>
    </source>
</evidence>
<feature type="binding site" evidence="14">
    <location>
        <position position="544"/>
    </location>
    <ligand>
        <name>Mg(2+)</name>
        <dbReference type="ChEBI" id="CHEBI:18420"/>
    </ligand>
</feature>
<evidence type="ECO:0000256" key="1">
    <source>
        <dbReference type="ARBA" id="ARBA00004123"/>
    </source>
</evidence>
<evidence type="ECO:0000256" key="6">
    <source>
        <dbReference type="ARBA" id="ARBA00022842"/>
    </source>
</evidence>
<keyword evidence="7 15" id="KW-0904">Protein phosphatase</keyword>
<dbReference type="GO" id="GO:2001240">
    <property type="term" value="P:negative regulation of extrinsic apoptotic signaling pathway in absence of ligand"/>
    <property type="evidence" value="ECO:0007669"/>
    <property type="project" value="TreeGrafter"/>
</dbReference>
<evidence type="ECO:0000256" key="15">
    <source>
        <dbReference type="RuleBase" id="RU362036"/>
    </source>
</evidence>
<keyword evidence="18" id="KW-1185">Reference proteome</keyword>
<evidence type="ECO:0000256" key="7">
    <source>
        <dbReference type="ARBA" id="ARBA00022912"/>
    </source>
</evidence>
<feature type="region of interest" description="Disordered" evidence="16">
    <location>
        <begin position="87"/>
        <end position="124"/>
    </location>
</feature>
<feature type="compositionally biased region" description="Gly residues" evidence="16">
    <location>
        <begin position="486"/>
        <end position="497"/>
    </location>
</feature>
<evidence type="ECO:0000256" key="8">
    <source>
        <dbReference type="ARBA" id="ARBA00023015"/>
    </source>
</evidence>
<feature type="binding site" evidence="14">
    <location>
        <position position="546"/>
    </location>
    <ligand>
        <name>Mg(2+)</name>
        <dbReference type="ChEBI" id="CHEBI:18420"/>
    </ligand>
</feature>
<evidence type="ECO:0000256" key="16">
    <source>
        <dbReference type="SAM" id="MobiDB-lite"/>
    </source>
</evidence>
<reference evidence="17" key="1">
    <citation type="submission" date="2024-04" db="UniProtKB">
        <authorList>
            <consortium name="EnsemblMetazoa"/>
        </authorList>
    </citation>
    <scope>IDENTIFICATION</scope>
    <source>
        <strain evidence="17">EBRO</strain>
    </source>
</reference>
<comment type="catalytic activity">
    <reaction evidence="12 15">
        <text>O-phospho-L-tyrosyl-[protein] + H2O = L-tyrosyl-[protein] + phosphate</text>
        <dbReference type="Rhea" id="RHEA:10684"/>
        <dbReference type="Rhea" id="RHEA-COMP:10136"/>
        <dbReference type="Rhea" id="RHEA-COMP:20101"/>
        <dbReference type="ChEBI" id="CHEBI:15377"/>
        <dbReference type="ChEBI" id="CHEBI:43474"/>
        <dbReference type="ChEBI" id="CHEBI:46858"/>
        <dbReference type="ChEBI" id="CHEBI:61978"/>
        <dbReference type="EC" id="3.1.3.48"/>
    </reaction>
</comment>
<dbReference type="GO" id="GO:0045739">
    <property type="term" value="P:positive regulation of DNA repair"/>
    <property type="evidence" value="ECO:0007669"/>
    <property type="project" value="TreeGrafter"/>
</dbReference>
<dbReference type="InterPro" id="IPR042577">
    <property type="entry name" value="EYA_dom_metazoan"/>
</dbReference>
<feature type="compositionally biased region" description="Low complexity" evidence="16">
    <location>
        <begin position="498"/>
        <end position="509"/>
    </location>
</feature>
<dbReference type="SFLD" id="SFLDS00003">
    <property type="entry name" value="Haloacid_Dehalogenase"/>
    <property type="match status" value="1"/>
</dbReference>
<dbReference type="InterPro" id="IPR006545">
    <property type="entry name" value="EYA_dom"/>
</dbReference>
<dbReference type="PANTHER" id="PTHR10190">
    <property type="entry name" value="EYES ABSENT"/>
    <property type="match status" value="1"/>
</dbReference>
<dbReference type="GO" id="GO:0046872">
    <property type="term" value="F:metal ion binding"/>
    <property type="evidence" value="ECO:0007669"/>
    <property type="project" value="UniProtKB-KW"/>
</dbReference>
<feature type="active site" description="Nucleophile" evidence="13">
    <location>
        <position position="544"/>
    </location>
</feature>
<evidence type="ECO:0000256" key="9">
    <source>
        <dbReference type="ARBA" id="ARBA00023159"/>
    </source>
</evidence>
<evidence type="ECO:0000256" key="10">
    <source>
        <dbReference type="ARBA" id="ARBA00023163"/>
    </source>
</evidence>
<dbReference type="AlphaFoldDB" id="A0AAG5DF72"/>
<dbReference type="SFLD" id="SFLDG01129">
    <property type="entry name" value="C1.5:_HAD__Beta-PGM__Phosphata"/>
    <property type="match status" value="1"/>
</dbReference>
<dbReference type="Proteomes" id="UP000075880">
    <property type="component" value="Unassembled WGS sequence"/>
</dbReference>
<sequence length="811" mass="84146">MVTLMPCSYISAPRISIIDKMIEIEPKGKRSRTEGPDTTERSRIYSNLSEPLVAAGTVPTLEGIGGGPALALGSPFHYPVGSSVTGHGNANSGTGGSSALASSSSLYHHHHHSPVSSTAIGGLGGSGSPVGTGSYRSGSSGGSVALHNGLNLTYGPPGASAGAASNSGLQLASPGSLASRLNSSGGSSASSGSLPTITSGLGTGSGSGSSSGGGSLVDGLSSLGTGGTGGTGSLGLVTSGGTATLGSSELGMSHWLSDGTVKSELRSPGLDASLAATQASNLPLGATAAHLDGSGLFCGNPGATAAAAVATLDALQSSTVAASANVYDHKSDYYNYYNSMQQYTPAFYSSAYGATAYGTRSTTKIPSPNTYLASPYAAAAAAGNNNSAQLYSSYGYSSSSFGQFGAGQQDGYSYYNDQYGPYYANTASYSPYVSSPGSSGSQAGGFHVAAGLSAESPSEAHATTPNMLAHSHSPQSPISISPTTMGAGGPGGVGNVGGSKTTTTPTGKAGRARGRRHAHPSPTRSSTSEPGISEKAPERIFVWDLDETIIIFHSLLTGSYAGRYNKNRDHQVQLGYRMEELIFNMADAYFFFNDLEECDQIHIDDVASDDNGQDLSNYNFAADGFHNATPQGAPPNVCLPNGVRGGVDWMRKLAFRYRKIKDTYNTYRNNVGGLLGSQKRDHWLQVRSDIELETDSWHSLTLKCLNMIAQRENCVNVLVTTTQLVPALAKILLYGLGQVFPVENVYSANKIGKEQCFERIVTRFGRKSTYVVVGDGQDEENAAKNLNFPFWRISSHSDIRSLHTALEMGFL</sequence>
<feature type="region of interest" description="Disordered" evidence="16">
    <location>
        <begin position="454"/>
        <end position="533"/>
    </location>
</feature>
<dbReference type="EnsemblMetazoa" id="ENSAATROPT010879">
    <property type="protein sequence ID" value="ENSAATROPP009816"/>
    <property type="gene ID" value="ENSAATROPG008848"/>
</dbReference>
<keyword evidence="5 15" id="KW-0378">Hydrolase</keyword>
<feature type="region of interest" description="Disordered" evidence="16">
    <location>
        <begin position="159"/>
        <end position="222"/>
    </location>
</feature>
<keyword evidence="8 15" id="KW-0805">Transcription regulation</keyword>
<feature type="compositionally biased region" description="Low complexity" evidence="16">
    <location>
        <begin position="159"/>
        <end position="200"/>
    </location>
</feature>
<keyword evidence="4 14" id="KW-0479">Metal-binding</keyword>
<evidence type="ECO:0000313" key="17">
    <source>
        <dbReference type="EnsemblMetazoa" id="ENSAATROPP009816"/>
    </source>
</evidence>
<evidence type="ECO:0000256" key="2">
    <source>
        <dbReference type="ARBA" id="ARBA00010501"/>
    </source>
</evidence>
<dbReference type="Pfam" id="PF00702">
    <property type="entry name" value="Hydrolase"/>
    <property type="match status" value="1"/>
</dbReference>
<comment type="similarity">
    <text evidence="2 15">Belongs to the HAD-like hydrolase superfamily. EYA family.</text>
</comment>
<feature type="compositionally biased region" description="Low complexity" evidence="16">
    <location>
        <begin position="470"/>
        <end position="485"/>
    </location>
</feature>
<keyword evidence="11" id="KW-0539">Nucleus</keyword>
<organism evidence="17 18">
    <name type="scientific">Anopheles atroparvus</name>
    <name type="common">European mosquito</name>
    <dbReference type="NCBI Taxonomy" id="41427"/>
    <lineage>
        <taxon>Eukaryota</taxon>
        <taxon>Metazoa</taxon>
        <taxon>Ecdysozoa</taxon>
        <taxon>Arthropoda</taxon>
        <taxon>Hexapoda</taxon>
        <taxon>Insecta</taxon>
        <taxon>Pterygota</taxon>
        <taxon>Neoptera</taxon>
        <taxon>Endopterygota</taxon>
        <taxon>Diptera</taxon>
        <taxon>Nematocera</taxon>
        <taxon>Culicoidea</taxon>
        <taxon>Culicidae</taxon>
        <taxon>Anophelinae</taxon>
        <taxon>Anopheles</taxon>
    </lineage>
</organism>
<dbReference type="InterPro" id="IPR028472">
    <property type="entry name" value="EYA"/>
</dbReference>
<dbReference type="PANTHER" id="PTHR10190:SF16">
    <property type="entry name" value="DEVELOPMENTAL PROTEIN EYES ABSENT"/>
    <property type="match status" value="1"/>
</dbReference>
<keyword evidence="6 14" id="KW-0460">Magnesium</keyword>
<proteinExistence type="inferred from homology"/>
<dbReference type="CDD" id="cd02601">
    <property type="entry name" value="HAD_Eya"/>
    <property type="match status" value="1"/>
</dbReference>
<keyword evidence="9" id="KW-0010">Activator</keyword>
<comment type="subcellular location">
    <subcellularLocation>
        <location evidence="1">Nucleus</location>
    </subcellularLocation>
</comment>
<evidence type="ECO:0000256" key="3">
    <source>
        <dbReference type="ARBA" id="ARBA00022473"/>
    </source>
</evidence>
<dbReference type="InterPro" id="IPR038102">
    <property type="entry name" value="EYA_dom_sf"/>
</dbReference>
<dbReference type="GO" id="GO:0005634">
    <property type="term" value="C:nucleus"/>
    <property type="evidence" value="ECO:0007669"/>
    <property type="project" value="UniProtKB-SubCell"/>
</dbReference>
<name>A0AAG5DF72_ANOAO</name>
<keyword evidence="3" id="KW-0217">Developmental protein</keyword>
<feature type="binding site" evidence="14">
    <location>
        <position position="775"/>
    </location>
    <ligand>
        <name>Mg(2+)</name>
        <dbReference type="ChEBI" id="CHEBI:18420"/>
    </ligand>
</feature>
<keyword evidence="10" id="KW-0804">Transcription</keyword>
<dbReference type="Gene3D" id="3.40.50.12350">
    <property type="match status" value="1"/>
</dbReference>
<comment type="cofactor">
    <cofactor evidence="14 15">
        <name>Mg(2+)</name>
        <dbReference type="ChEBI" id="CHEBI:18420"/>
    </cofactor>
    <text evidence="14 15">Binds 1 Mg(2+) ion per subunit.</text>
</comment>
<protein>
    <recommendedName>
        <fullName evidence="15">Eyes absent homolog</fullName>
        <ecNumber evidence="15">3.1.3.48</ecNumber>
    </recommendedName>
</protein>
<evidence type="ECO:0000256" key="14">
    <source>
        <dbReference type="PIRSR" id="PIRSR628472-2"/>
    </source>
</evidence>
<evidence type="ECO:0000313" key="18">
    <source>
        <dbReference type="Proteomes" id="UP000075880"/>
    </source>
</evidence>
<evidence type="ECO:0000256" key="12">
    <source>
        <dbReference type="ARBA" id="ARBA00051722"/>
    </source>
</evidence>
<evidence type="ECO:0000256" key="11">
    <source>
        <dbReference type="ARBA" id="ARBA00023242"/>
    </source>
</evidence>
<dbReference type="NCBIfam" id="TIGR01658">
    <property type="entry name" value="EYA-cons_domain"/>
    <property type="match status" value="1"/>
</dbReference>
<dbReference type="FunFam" id="3.40.50.12350:FF:000001">
    <property type="entry name" value="Eyes absent homolog"/>
    <property type="match status" value="1"/>
</dbReference>
<feature type="compositionally biased region" description="Gly residues" evidence="16">
    <location>
        <begin position="201"/>
        <end position="216"/>
    </location>
</feature>
<feature type="compositionally biased region" description="Basic residues" evidence="16">
    <location>
        <begin position="510"/>
        <end position="519"/>
    </location>
</feature>
<evidence type="ECO:0000256" key="13">
    <source>
        <dbReference type="PIRSR" id="PIRSR628472-1"/>
    </source>
</evidence>
<feature type="compositionally biased region" description="Low complexity" evidence="16">
    <location>
        <begin position="87"/>
        <end position="106"/>
    </location>
</feature>
<dbReference type="GO" id="GO:0004725">
    <property type="term" value="F:protein tyrosine phosphatase activity"/>
    <property type="evidence" value="ECO:0007669"/>
    <property type="project" value="UniProtKB-EC"/>
</dbReference>